<dbReference type="InterPro" id="IPR045078">
    <property type="entry name" value="TST/MPST-like"/>
</dbReference>
<dbReference type="PROSITE" id="PS50206">
    <property type="entry name" value="RHODANESE_3"/>
    <property type="match status" value="2"/>
</dbReference>
<sequence length="325" mass="34054">MRSIVVARGATPFPVCRSVAAIEARRPRDNGRVALLLTPVELDVLLRADRSGGSTPTSGAVRVLDVRYRLDRPDGRPDHLDGHVPGAVYVDLESELSRHGRADEGRHPLPSLEALQAAARSWGLNDGDTVVVYDDARSLGASRAWWLLTRSGVADVRVLDGGLSAWVAAGLPLESGDVAATAGDVTLHPLAETVLGIDEADALAASGVLVDVRAAERYRGEVDPVDPVAGHIPGAVNLPTTHYMDGERFRDAATLRELFAGVGIVPGTEAAAYCGSGVTAAQAVFAAELAGLELRIFPGSWSQWSNTPGRPVATGPALSDVTAMI</sequence>
<protein>
    <submittedName>
        <fullName evidence="4">Sulfurtransferase</fullName>
    </submittedName>
</protein>
<name>A0A9X1LS84_9MICO</name>
<dbReference type="GO" id="GO:0004792">
    <property type="term" value="F:thiosulfate-cyanide sulfurtransferase activity"/>
    <property type="evidence" value="ECO:0007669"/>
    <property type="project" value="TreeGrafter"/>
</dbReference>
<accession>A0A9X1LS84</accession>
<dbReference type="PANTHER" id="PTHR11364">
    <property type="entry name" value="THIOSULFATE SULFERTANSFERASE"/>
    <property type="match status" value="1"/>
</dbReference>
<keyword evidence="2" id="KW-0677">Repeat</keyword>
<evidence type="ECO:0000259" key="3">
    <source>
        <dbReference type="PROSITE" id="PS50206"/>
    </source>
</evidence>
<dbReference type="Pfam" id="PF00581">
    <property type="entry name" value="Rhodanese"/>
    <property type="match status" value="2"/>
</dbReference>
<feature type="domain" description="Rhodanese" evidence="3">
    <location>
        <begin position="57"/>
        <end position="175"/>
    </location>
</feature>
<proteinExistence type="predicted"/>
<reference evidence="4" key="1">
    <citation type="submission" date="2021-04" db="EMBL/GenBank/DDBJ databases">
        <title>Microbacterium tenobrionis sp. nov. and Microbacterium allomyrinae sp. nov., isolated from larvae of Tenobrio molitor and Allomyrina dichotoma, respectively.</title>
        <authorList>
            <person name="Lee S.D."/>
        </authorList>
    </citation>
    <scope>NUCLEOTIDE SEQUENCE</scope>
    <source>
        <strain evidence="4">BWT-G7</strain>
    </source>
</reference>
<dbReference type="SMART" id="SM00450">
    <property type="entry name" value="RHOD"/>
    <property type="match status" value="2"/>
</dbReference>
<dbReference type="EMBL" id="JAGTTN010000001">
    <property type="protein sequence ID" value="MCC2030786.1"/>
    <property type="molecule type" value="Genomic_DNA"/>
</dbReference>
<dbReference type="Gene3D" id="3.40.250.10">
    <property type="entry name" value="Rhodanese-like domain"/>
    <property type="match status" value="2"/>
</dbReference>
<evidence type="ECO:0000313" key="5">
    <source>
        <dbReference type="Proteomes" id="UP001139354"/>
    </source>
</evidence>
<gene>
    <name evidence="4" type="ORF">KEC57_01155</name>
</gene>
<evidence type="ECO:0000256" key="2">
    <source>
        <dbReference type="ARBA" id="ARBA00022737"/>
    </source>
</evidence>
<dbReference type="CDD" id="cd01449">
    <property type="entry name" value="TST_Repeat_2"/>
    <property type="match status" value="1"/>
</dbReference>
<keyword evidence="5" id="KW-1185">Reference proteome</keyword>
<dbReference type="InterPro" id="IPR001763">
    <property type="entry name" value="Rhodanese-like_dom"/>
</dbReference>
<dbReference type="SUPFAM" id="SSF52821">
    <property type="entry name" value="Rhodanese/Cell cycle control phosphatase"/>
    <property type="match status" value="2"/>
</dbReference>
<keyword evidence="1" id="KW-0808">Transferase</keyword>
<dbReference type="PANTHER" id="PTHR11364:SF27">
    <property type="entry name" value="SULFURTRANSFERASE"/>
    <property type="match status" value="1"/>
</dbReference>
<dbReference type="Proteomes" id="UP001139354">
    <property type="component" value="Unassembled WGS sequence"/>
</dbReference>
<dbReference type="InterPro" id="IPR036873">
    <property type="entry name" value="Rhodanese-like_dom_sf"/>
</dbReference>
<dbReference type="CDD" id="cd01448">
    <property type="entry name" value="TST_Repeat_1"/>
    <property type="match status" value="1"/>
</dbReference>
<dbReference type="AlphaFoldDB" id="A0A9X1LS84"/>
<evidence type="ECO:0000256" key="1">
    <source>
        <dbReference type="ARBA" id="ARBA00022679"/>
    </source>
</evidence>
<comment type="caution">
    <text evidence="4">The sequence shown here is derived from an EMBL/GenBank/DDBJ whole genome shotgun (WGS) entry which is preliminary data.</text>
</comment>
<organism evidence="4 5">
    <name type="scientific">Microbacterium allomyrinae</name>
    <dbReference type="NCBI Taxonomy" id="2830666"/>
    <lineage>
        <taxon>Bacteria</taxon>
        <taxon>Bacillati</taxon>
        <taxon>Actinomycetota</taxon>
        <taxon>Actinomycetes</taxon>
        <taxon>Micrococcales</taxon>
        <taxon>Microbacteriaceae</taxon>
        <taxon>Microbacterium</taxon>
    </lineage>
</organism>
<evidence type="ECO:0000313" key="4">
    <source>
        <dbReference type="EMBL" id="MCC2030786.1"/>
    </source>
</evidence>
<feature type="domain" description="Rhodanese" evidence="3">
    <location>
        <begin position="203"/>
        <end position="313"/>
    </location>
</feature>